<dbReference type="RefSeq" id="XP_009792914.1">
    <property type="nucleotide sequence ID" value="XM_009794612.1"/>
</dbReference>
<dbReference type="InterPro" id="IPR000477">
    <property type="entry name" value="RT_dom"/>
</dbReference>
<dbReference type="GeneID" id="104239880"/>
<accession>A0A1U7Y0Z4</accession>
<dbReference type="Proteomes" id="UP000189701">
    <property type="component" value="Unplaced"/>
</dbReference>
<dbReference type="SUPFAM" id="SSF53098">
    <property type="entry name" value="Ribonuclease H-like"/>
    <property type="match status" value="1"/>
</dbReference>
<protein>
    <submittedName>
        <fullName evidence="3">Uncharacterized protein LOC104239880</fullName>
    </submittedName>
</protein>
<gene>
    <name evidence="3" type="primary">LOC104239880</name>
</gene>
<dbReference type="KEGG" id="nsy:104239880"/>
<organism evidence="2 3">
    <name type="scientific">Nicotiana sylvestris</name>
    <name type="common">Wood tobacco</name>
    <name type="synonym">South American tobacco</name>
    <dbReference type="NCBI Taxonomy" id="4096"/>
    <lineage>
        <taxon>Eukaryota</taxon>
        <taxon>Viridiplantae</taxon>
        <taxon>Streptophyta</taxon>
        <taxon>Embryophyta</taxon>
        <taxon>Tracheophyta</taxon>
        <taxon>Spermatophyta</taxon>
        <taxon>Magnoliopsida</taxon>
        <taxon>eudicotyledons</taxon>
        <taxon>Gunneridae</taxon>
        <taxon>Pentapetalae</taxon>
        <taxon>asterids</taxon>
        <taxon>lamiids</taxon>
        <taxon>Solanales</taxon>
        <taxon>Solanaceae</taxon>
        <taxon>Nicotianoideae</taxon>
        <taxon>Nicotianeae</taxon>
        <taxon>Nicotiana</taxon>
    </lineage>
</organism>
<evidence type="ECO:0000259" key="1">
    <source>
        <dbReference type="PROSITE" id="PS50878"/>
    </source>
</evidence>
<dbReference type="Pfam" id="PF00078">
    <property type="entry name" value="RVT_1"/>
    <property type="match status" value="1"/>
</dbReference>
<dbReference type="PANTHER" id="PTHR46890:SF28">
    <property type="entry name" value="REVERSE TRANSCRIPTASE DOMAIN-CONTAINING PROTEIN"/>
    <property type="match status" value="1"/>
</dbReference>
<dbReference type="InterPro" id="IPR043502">
    <property type="entry name" value="DNA/RNA_pol_sf"/>
</dbReference>
<proteinExistence type="predicted"/>
<reference evidence="3" key="2">
    <citation type="submission" date="2025-08" db="UniProtKB">
        <authorList>
            <consortium name="RefSeq"/>
        </authorList>
    </citation>
    <scope>IDENTIFICATION</scope>
    <source>
        <tissue evidence="3">Leaf</tissue>
    </source>
</reference>
<dbReference type="InterPro" id="IPR012337">
    <property type="entry name" value="RNaseH-like_sf"/>
</dbReference>
<evidence type="ECO:0000313" key="3">
    <source>
        <dbReference type="RefSeq" id="XP_009792914.1"/>
    </source>
</evidence>
<dbReference type="CDD" id="cd01650">
    <property type="entry name" value="RT_nLTR_like"/>
    <property type="match status" value="1"/>
</dbReference>
<evidence type="ECO:0000313" key="2">
    <source>
        <dbReference type="Proteomes" id="UP000189701"/>
    </source>
</evidence>
<dbReference type="eggNOG" id="KOG1075">
    <property type="taxonomic scope" value="Eukaryota"/>
</dbReference>
<name>A0A1U7Y0Z4_NICSY</name>
<keyword evidence="2" id="KW-1185">Reference proteome</keyword>
<sequence>MKNLDANHQHIKYFRFLNCWINIEGFFDIVKESWNTEVVGNPMWILQSKLKSLSKRLSQWFRNEIGDINEIVTNWEDKLQELEDIDIEDNSKKSSEDVNKAHAQYIRWLSDDNKILSKVPEEVEIKDAVFILSPHSTAGPDGFNGTFFQSCWEIIEREVIAFVKDFFKGKGLTKFYSHTCLVLIPKIDNPVTFYDFRPISLSNFTNKIISKISSIRVNTLLHKIVFLNQSGFVKDRLIPENVLLAQEIVHNISHSNYGGNVVIKLDMGKACDRMNRDFLYVIFRKFGFSDNWIGLVHNLISDVWYSIIINGMRHGFLSSSQGLKQGDPLSPTLFIIAAEVLSRSLNSLYRNPNFTPFSMPPNIHRINHLVYADDIIIFCGGGSTFIKLVMNIIGNYEKSSGKLVNRDKSYFLTVPNTATTRINRIRKCSRFMDKNFPFTYLRCPLLSRYTLSAMTPPNGVFKLIEKHFANFFWGSSEDHKKYHWSSWNHLALSINEGGIEIRKMEDISNMLAMKRWWRIRFTSSLWASFIRNKYCVRSYLVSKKLAPVSSGSSNFWWNNWSLKDPLAKLFPNTPKNSKTLGREFISDGQWNINKLKELLPYRLVHQIQTIPVGNQNKEEQNFWELSENGRCNCCRNPTTNKINHIFAEGQAASYIWKLFGNALGIQHQSYPIRYIINKWWTSKALNDVHKLVLNITPVIICWSFWKDFCAGRYRDKKSFNIYRLKQQIAWSIETAVNKAYPNCDLKLSWNSFCDLLTRLQLVHISMVIRWNKPHREWVKINTDRSFLQREGKTGLGGAIRDQKWDIIVAFSIPVNVENHNIAEAQSVLRKDSATNYKCSHIVNKIKEAISTFNIQISHCFCEANQLANSLAKMAVKTQHPTYFYSNHASDLAIARLGRGLFAFATIFVAIAKVQISQTIHRNCDDKRGGKVANAISATELIAEGRDF</sequence>
<dbReference type="InterPro" id="IPR052343">
    <property type="entry name" value="Retrotransposon-Effector_Assoc"/>
</dbReference>
<feature type="domain" description="Reverse transcriptase" evidence="1">
    <location>
        <begin position="165"/>
        <end position="445"/>
    </location>
</feature>
<dbReference type="PANTHER" id="PTHR46890">
    <property type="entry name" value="NON-LTR RETROLELEMENT REVERSE TRANSCRIPTASE-LIKE PROTEIN-RELATED"/>
    <property type="match status" value="1"/>
</dbReference>
<dbReference type="AlphaFoldDB" id="A0A1U7Y0Z4"/>
<reference evidence="2" key="1">
    <citation type="journal article" date="2013" name="Genome Biol.">
        <title>Reference genomes and transcriptomes of Nicotiana sylvestris and Nicotiana tomentosiformis.</title>
        <authorList>
            <person name="Sierro N."/>
            <person name="Battey J.N."/>
            <person name="Ouadi S."/>
            <person name="Bovet L."/>
            <person name="Goepfert S."/>
            <person name="Bakaher N."/>
            <person name="Peitsch M.C."/>
            <person name="Ivanov N.V."/>
        </authorList>
    </citation>
    <scope>NUCLEOTIDE SEQUENCE [LARGE SCALE GENOMIC DNA]</scope>
</reference>
<dbReference type="SUPFAM" id="SSF56672">
    <property type="entry name" value="DNA/RNA polymerases"/>
    <property type="match status" value="1"/>
</dbReference>
<dbReference type="PROSITE" id="PS50878">
    <property type="entry name" value="RT_POL"/>
    <property type="match status" value="1"/>
</dbReference>